<keyword evidence="5" id="KW-1185">Reference proteome</keyword>
<evidence type="ECO:0000256" key="1">
    <source>
        <dbReference type="SAM" id="SignalP"/>
    </source>
</evidence>
<feature type="domain" description="Capsule biosynthesis GfcC-like C-terminal" evidence="2">
    <location>
        <begin position="183"/>
        <end position="269"/>
    </location>
</feature>
<organism evidence="4 5">
    <name type="scientific">Vibrio gallaecicus</name>
    <dbReference type="NCBI Taxonomy" id="552386"/>
    <lineage>
        <taxon>Bacteria</taxon>
        <taxon>Pseudomonadati</taxon>
        <taxon>Pseudomonadota</taxon>
        <taxon>Gammaproteobacteria</taxon>
        <taxon>Vibrionales</taxon>
        <taxon>Vibrionaceae</taxon>
        <taxon>Vibrio</taxon>
    </lineage>
</organism>
<evidence type="ECO:0000259" key="3">
    <source>
        <dbReference type="Pfam" id="PF20616"/>
    </source>
</evidence>
<keyword evidence="1" id="KW-0732">Signal</keyword>
<feature type="domain" description="Capsule biosynthesis GfcC-like N-terminal" evidence="3">
    <location>
        <begin position="40"/>
        <end position="148"/>
    </location>
</feature>
<proteinExistence type="predicted"/>
<dbReference type="Gene3D" id="3.10.560.10">
    <property type="entry name" value="Outer membrane lipoprotein wza domain like"/>
    <property type="match status" value="1"/>
</dbReference>
<protein>
    <submittedName>
        <fullName evidence="4">Capsule biosynthesis GfcC family protein</fullName>
    </submittedName>
</protein>
<comment type="caution">
    <text evidence="4">The sequence shown here is derived from an EMBL/GenBank/DDBJ whole genome shotgun (WGS) entry which is preliminary data.</text>
</comment>
<dbReference type="InterPro" id="IPR010425">
    <property type="entry name" value="Caps_synth_GfcC-like_C"/>
</dbReference>
<name>A0ABV4NA50_9VIBR</name>
<accession>A0ABV4NA50</accession>
<sequence>MKHSVSIIRSFFYTFLMLASVSMSYASNAPIDTLTGHQKLTVDLPKQGITLSYPRPVRLEQLLNDVAAQGAGDYFPLSAQLFDLSDSSTPQVQKEKVLDLLTEYASINPEAQQVKEQLSKLEFASRQFINLDRNVVISELGKNPMLIGRDQVEDLKVYLHFSLYLEQRPENVQVIGVLDDVLSLPLIEHGSISEYVQLIPQGSLGKTADDSFVYVIQPDGHVKKAPYAYWNNSPTYLAPGAMIFIGFNSLPSSHSSLNQDIAELLRNKVNL</sequence>
<evidence type="ECO:0000313" key="4">
    <source>
        <dbReference type="EMBL" id="MFA0568277.1"/>
    </source>
</evidence>
<feature type="chain" id="PRO_5045808183" evidence="1">
    <location>
        <begin position="29"/>
        <end position="271"/>
    </location>
</feature>
<evidence type="ECO:0000259" key="2">
    <source>
        <dbReference type="Pfam" id="PF06251"/>
    </source>
</evidence>
<dbReference type="RefSeq" id="WP_372265723.1">
    <property type="nucleotide sequence ID" value="NZ_JBFRUW010000022.1"/>
</dbReference>
<dbReference type="InterPro" id="IPR046459">
    <property type="entry name" value="Caps_syn_GfcC_N"/>
</dbReference>
<gene>
    <name evidence="4" type="ORF">AB4566_08305</name>
</gene>
<dbReference type="EMBL" id="JBFRUW010000022">
    <property type="protein sequence ID" value="MFA0568277.1"/>
    <property type="molecule type" value="Genomic_DNA"/>
</dbReference>
<dbReference type="Pfam" id="PF20616">
    <property type="entry name" value="Caps_syn_GfcC_N"/>
    <property type="match status" value="1"/>
</dbReference>
<dbReference type="Pfam" id="PF06251">
    <property type="entry name" value="Caps_syn_GfcC_C"/>
    <property type="match status" value="1"/>
</dbReference>
<feature type="signal peptide" evidence="1">
    <location>
        <begin position="1"/>
        <end position="28"/>
    </location>
</feature>
<reference evidence="4 5" key="1">
    <citation type="journal article" date="2024" name="ISME J.">
        <title>Tailless and filamentous prophages are predominant in marine Vibrio.</title>
        <authorList>
            <person name="Steensen K."/>
            <person name="Seneca J."/>
            <person name="Bartlau N."/>
            <person name="Yu X.A."/>
            <person name="Hussain F.A."/>
            <person name="Polz M.F."/>
        </authorList>
    </citation>
    <scope>NUCLEOTIDE SEQUENCE [LARGE SCALE GENOMIC DNA]</scope>
    <source>
        <strain evidence="4 5">10N.222.51.A1</strain>
    </source>
</reference>
<evidence type="ECO:0000313" key="5">
    <source>
        <dbReference type="Proteomes" id="UP001570417"/>
    </source>
</evidence>
<dbReference type="Proteomes" id="UP001570417">
    <property type="component" value="Unassembled WGS sequence"/>
</dbReference>